<keyword evidence="2" id="KW-0677">Repeat</keyword>
<dbReference type="InterPro" id="IPR019775">
    <property type="entry name" value="WD40_repeat_CS"/>
</dbReference>
<feature type="region of interest" description="Disordered" evidence="4">
    <location>
        <begin position="216"/>
        <end position="285"/>
    </location>
</feature>
<dbReference type="InterPro" id="IPR020472">
    <property type="entry name" value="WD40_PAC1"/>
</dbReference>
<keyword evidence="6" id="KW-1185">Reference proteome</keyword>
<dbReference type="PROSITE" id="PS00678">
    <property type="entry name" value="WD_REPEATS_1"/>
    <property type="match status" value="2"/>
</dbReference>
<evidence type="ECO:0000313" key="6">
    <source>
        <dbReference type="Proteomes" id="UP000287033"/>
    </source>
</evidence>
<protein>
    <submittedName>
        <fullName evidence="5">Uncharacterized protein</fullName>
    </submittedName>
</protein>
<accession>A0A401RJ94</accession>
<reference evidence="5 6" key="1">
    <citation type="journal article" date="2018" name="Nat. Ecol. Evol.">
        <title>Shark genomes provide insights into elasmobranch evolution and the origin of vertebrates.</title>
        <authorList>
            <person name="Hara Y"/>
            <person name="Yamaguchi K"/>
            <person name="Onimaru K"/>
            <person name="Kadota M"/>
            <person name="Koyanagi M"/>
            <person name="Keeley SD"/>
            <person name="Tatsumi K"/>
            <person name="Tanaka K"/>
            <person name="Motone F"/>
            <person name="Kageyama Y"/>
            <person name="Nozu R"/>
            <person name="Adachi N"/>
            <person name="Nishimura O"/>
            <person name="Nakagawa R"/>
            <person name="Tanegashima C"/>
            <person name="Kiyatake I"/>
            <person name="Matsumoto R"/>
            <person name="Murakumo K"/>
            <person name="Nishida K"/>
            <person name="Terakita A"/>
            <person name="Kuratani S"/>
            <person name="Sato K"/>
            <person name="Hyodo S Kuraku.S."/>
        </authorList>
    </citation>
    <scope>NUCLEOTIDE SEQUENCE [LARGE SCALE GENOMIC DNA]</scope>
</reference>
<dbReference type="PROSITE" id="PS50294">
    <property type="entry name" value="WD_REPEATS_REGION"/>
    <property type="match status" value="2"/>
</dbReference>
<dbReference type="SUPFAM" id="SSF50978">
    <property type="entry name" value="WD40 repeat-like"/>
    <property type="match status" value="1"/>
</dbReference>
<dbReference type="PANTHER" id="PTHR45048">
    <property type="match status" value="1"/>
</dbReference>
<gene>
    <name evidence="5" type="ORF">chiPu_0020749</name>
</gene>
<dbReference type="PANTHER" id="PTHR45048:SF1">
    <property type="entry name" value="WD REPEAT-CONTAINING PROTEIN 88"/>
    <property type="match status" value="1"/>
</dbReference>
<dbReference type="Pfam" id="PF26093">
    <property type="entry name" value="HTH_TGH"/>
    <property type="match status" value="1"/>
</dbReference>
<feature type="compositionally biased region" description="Polar residues" evidence="4">
    <location>
        <begin position="265"/>
        <end position="275"/>
    </location>
</feature>
<comment type="caution">
    <text evidence="5">The sequence shown here is derived from an EMBL/GenBank/DDBJ whole genome shotgun (WGS) entry which is preliminary data.</text>
</comment>
<evidence type="ECO:0000256" key="3">
    <source>
        <dbReference type="PROSITE-ProRule" id="PRU00221"/>
    </source>
</evidence>
<dbReference type="PRINTS" id="PR00320">
    <property type="entry name" value="GPROTEINBRPT"/>
</dbReference>
<dbReference type="PROSITE" id="PS50082">
    <property type="entry name" value="WD_REPEATS_2"/>
    <property type="match status" value="3"/>
</dbReference>
<dbReference type="SMART" id="SM00320">
    <property type="entry name" value="WD40"/>
    <property type="match status" value="3"/>
</dbReference>
<dbReference type="Pfam" id="PF00400">
    <property type="entry name" value="WD40"/>
    <property type="match status" value="3"/>
</dbReference>
<evidence type="ECO:0000256" key="2">
    <source>
        <dbReference type="ARBA" id="ARBA00022737"/>
    </source>
</evidence>
<feature type="compositionally biased region" description="Low complexity" evidence="4">
    <location>
        <begin position="490"/>
        <end position="538"/>
    </location>
</feature>
<sequence>MLVLTGPSSVFELLTVKDKERLQQEAVSRKLPVQSQAPASEKPSDSQLPALGARLTSSSEFKPFLKNPEKQKRYEEYVEKLNSGQSSALASCLDPNMTEWEREREQYEFSRAAMLYRSTSASLSSRFTRAMVSDDKDTVEVIEQQESDVNDQEAAVKMKMFGRLTRDKFEWHPEKLLCKRFNVPDPYPGSTKSGLLKVKRDKYSVFNFLNVHTAPEPQKMESKTETIKHTRALKPPESRRPSRWDVSAEDKEKGLTDHASGLIGSDSTGETSLTQHTEKEVHQGSETETVELIPFRVITAHTNQVSCCKFCFSDSRFLTCSFDGRVILWDLLSGTTISEFRLQSTPLTECCISYDNQRIFTTSWDKSLKAWDVETGKVLDHQDWVLDVAISSNNKWILSACKDSTVRLWDIEKIEQIPVVKAAWKEHGERVVKCTHCEKPFSRCHDDSSENLTICVFCRLSASPRSSLRTAPSMPSIPTVPSMPSIRTAPSVPSIPSVSTLPSVPSIPSVSTLPSIPSVSTLPSVSSLPSISESTPKQ</sequence>
<keyword evidence="1 3" id="KW-0853">WD repeat</keyword>
<feature type="repeat" description="WD" evidence="3">
    <location>
        <begin position="340"/>
        <end position="381"/>
    </location>
</feature>
<dbReference type="EMBL" id="BEZZ01002890">
    <property type="protein sequence ID" value="GCC18211.1"/>
    <property type="molecule type" value="Genomic_DNA"/>
</dbReference>
<evidence type="ECO:0000256" key="1">
    <source>
        <dbReference type="ARBA" id="ARBA00022574"/>
    </source>
</evidence>
<evidence type="ECO:0000313" key="5">
    <source>
        <dbReference type="EMBL" id="GCC18211.1"/>
    </source>
</evidence>
<feature type="region of interest" description="Disordered" evidence="4">
    <location>
        <begin position="26"/>
        <end position="67"/>
    </location>
</feature>
<feature type="compositionally biased region" description="Basic and acidic residues" evidence="4">
    <location>
        <begin position="218"/>
        <end position="256"/>
    </location>
</feature>
<proteinExistence type="predicted"/>
<dbReference type="Proteomes" id="UP000287033">
    <property type="component" value="Unassembled WGS sequence"/>
</dbReference>
<dbReference type="InterPro" id="IPR036322">
    <property type="entry name" value="WD40_repeat_dom_sf"/>
</dbReference>
<dbReference type="AlphaFoldDB" id="A0A401RJ94"/>
<dbReference type="OrthoDB" id="20507at2759"/>
<dbReference type="STRING" id="137246.A0A401RJ94"/>
<name>A0A401RJ94_CHIPU</name>
<feature type="compositionally biased region" description="Basic and acidic residues" evidence="4">
    <location>
        <begin position="276"/>
        <end position="285"/>
    </location>
</feature>
<feature type="repeat" description="WD" evidence="3">
    <location>
        <begin position="298"/>
        <end position="339"/>
    </location>
</feature>
<feature type="region of interest" description="Disordered" evidence="4">
    <location>
        <begin position="466"/>
        <end position="538"/>
    </location>
</feature>
<dbReference type="Gene3D" id="2.130.10.10">
    <property type="entry name" value="YVTN repeat-like/Quinoprotein amine dehydrogenase"/>
    <property type="match status" value="1"/>
</dbReference>
<dbReference type="InterPro" id="IPR015943">
    <property type="entry name" value="WD40/YVTN_repeat-like_dom_sf"/>
</dbReference>
<feature type="repeat" description="WD" evidence="3">
    <location>
        <begin position="378"/>
        <end position="419"/>
    </location>
</feature>
<organism evidence="5 6">
    <name type="scientific">Chiloscyllium punctatum</name>
    <name type="common">Brownbanded bambooshark</name>
    <name type="synonym">Hemiscyllium punctatum</name>
    <dbReference type="NCBI Taxonomy" id="137246"/>
    <lineage>
        <taxon>Eukaryota</taxon>
        <taxon>Metazoa</taxon>
        <taxon>Chordata</taxon>
        <taxon>Craniata</taxon>
        <taxon>Vertebrata</taxon>
        <taxon>Chondrichthyes</taxon>
        <taxon>Elasmobranchii</taxon>
        <taxon>Galeomorphii</taxon>
        <taxon>Galeoidea</taxon>
        <taxon>Orectolobiformes</taxon>
        <taxon>Hemiscylliidae</taxon>
        <taxon>Chiloscyllium</taxon>
    </lineage>
</organism>
<dbReference type="InterPro" id="IPR001680">
    <property type="entry name" value="WD40_rpt"/>
</dbReference>
<evidence type="ECO:0000256" key="4">
    <source>
        <dbReference type="SAM" id="MobiDB-lite"/>
    </source>
</evidence>